<evidence type="ECO:0000313" key="2">
    <source>
        <dbReference type="EMBL" id="KIX10756.1"/>
    </source>
</evidence>
<dbReference type="AlphaFoldDB" id="A0A0D2J4V5"/>
<dbReference type="Proteomes" id="UP000032233">
    <property type="component" value="Unassembled WGS sequence"/>
</dbReference>
<dbReference type="Pfam" id="PF12654">
    <property type="entry name" value="DUF3786"/>
    <property type="match status" value="1"/>
</dbReference>
<accession>A0A0D2J4V5</accession>
<evidence type="ECO:0000313" key="3">
    <source>
        <dbReference type="Proteomes" id="UP000032233"/>
    </source>
</evidence>
<dbReference type="InParanoid" id="A0A0D2J4V5"/>
<organism evidence="2 3">
    <name type="scientific">Dethiosulfatarculus sandiegensis</name>
    <dbReference type="NCBI Taxonomy" id="1429043"/>
    <lineage>
        <taxon>Bacteria</taxon>
        <taxon>Pseudomonadati</taxon>
        <taxon>Thermodesulfobacteriota</taxon>
        <taxon>Desulfarculia</taxon>
        <taxon>Desulfarculales</taxon>
        <taxon>Desulfarculaceae</taxon>
        <taxon>Dethiosulfatarculus</taxon>
    </lineage>
</organism>
<name>A0A0D2J4V5_9BACT</name>
<dbReference type="EMBL" id="AZAC01000083">
    <property type="protein sequence ID" value="KIX10756.1"/>
    <property type="molecule type" value="Genomic_DNA"/>
</dbReference>
<proteinExistence type="predicted"/>
<protein>
    <recommendedName>
        <fullName evidence="1">DUF3786 domain-containing protein</fullName>
    </recommendedName>
</protein>
<gene>
    <name evidence="2" type="ORF">X474_27935</name>
</gene>
<dbReference type="STRING" id="1429043.X474_27935"/>
<evidence type="ECO:0000259" key="1">
    <source>
        <dbReference type="Pfam" id="PF12654"/>
    </source>
</evidence>
<keyword evidence="3" id="KW-1185">Reference proteome</keyword>
<feature type="domain" description="DUF3786" evidence="1">
    <location>
        <begin position="25"/>
        <end position="197"/>
    </location>
</feature>
<dbReference type="InterPro" id="IPR024264">
    <property type="entry name" value="DUF3786"/>
</dbReference>
<dbReference type="OrthoDB" id="5418701at2"/>
<comment type="caution">
    <text evidence="2">The sequence shown here is derived from an EMBL/GenBank/DDBJ whole genome shotgun (WGS) entry which is preliminary data.</text>
</comment>
<sequence>MFDSEKPQVYEKVFQELSQDLAKADFSRAAQNLGLVQTEQGLLIPLLGHEYLVGKDQITGPDTGTPPINHRIVLVHLVLISGRGEVARRFVPYRELPGGQDFARSLAQLVETPLAAHFSGRLNALFQAAEKLHAEAAPPEVRADAAFQFQALPKLPMMLTFYDADEDFGAECKVFYDLTAPNFLDLECLAALSGILTYELIRADKNETRKKL</sequence>
<reference evidence="2 3" key="1">
    <citation type="submission" date="2013-11" db="EMBL/GenBank/DDBJ databases">
        <title>Metagenomic analysis of a methanogenic consortium involved in long chain n-alkane degradation.</title>
        <authorList>
            <person name="Davidova I.A."/>
            <person name="Callaghan A.V."/>
            <person name="Wawrik B."/>
            <person name="Pruitt S."/>
            <person name="Marks C."/>
            <person name="Duncan K.E."/>
            <person name="Suflita J.M."/>
        </authorList>
    </citation>
    <scope>NUCLEOTIDE SEQUENCE [LARGE SCALE GENOMIC DNA]</scope>
    <source>
        <strain evidence="2 3">SPR</strain>
    </source>
</reference>
<dbReference type="RefSeq" id="WP_052515643.1">
    <property type="nucleotide sequence ID" value="NZ_AZAC01000083.1"/>
</dbReference>